<name>A0A0H2R0D3_9AGAM</name>
<accession>A0A0H2R0D3</accession>
<dbReference type="EMBL" id="KQ086348">
    <property type="protein sequence ID" value="KLO05184.1"/>
    <property type="molecule type" value="Genomic_DNA"/>
</dbReference>
<sequence length="181" mass="20062">MSRSQWSTTLTFHIHVGTGQLLQKIQINSRFNSPFVGSNSPGVLRLWRLRTVADTSSRQQISSGYRSNILSSNRSGISKANLYSGEPEMAADIIGLFFSRGSLVAFRSGHQVHELQLEAILNHIPVFVYNSVASLRVLKNDVLLKVSLALRLAMHRSVSRKFLSKMTSCSCRLPLSDTSAV</sequence>
<organism evidence="1 2">
    <name type="scientific">Schizopora paradoxa</name>
    <dbReference type="NCBI Taxonomy" id="27342"/>
    <lineage>
        <taxon>Eukaryota</taxon>
        <taxon>Fungi</taxon>
        <taxon>Dikarya</taxon>
        <taxon>Basidiomycota</taxon>
        <taxon>Agaricomycotina</taxon>
        <taxon>Agaricomycetes</taxon>
        <taxon>Hymenochaetales</taxon>
        <taxon>Schizoporaceae</taxon>
        <taxon>Schizopora</taxon>
    </lineage>
</organism>
<reference evidence="1 2" key="1">
    <citation type="submission" date="2015-04" db="EMBL/GenBank/DDBJ databases">
        <title>Complete genome sequence of Schizopora paradoxa KUC8140, a cosmopolitan wood degrader in East Asia.</title>
        <authorList>
            <consortium name="DOE Joint Genome Institute"/>
            <person name="Min B."/>
            <person name="Park H."/>
            <person name="Jang Y."/>
            <person name="Kim J.-J."/>
            <person name="Kim K.H."/>
            <person name="Pangilinan J."/>
            <person name="Lipzen A."/>
            <person name="Riley R."/>
            <person name="Grigoriev I.V."/>
            <person name="Spatafora J.W."/>
            <person name="Choi I.-G."/>
        </authorList>
    </citation>
    <scope>NUCLEOTIDE SEQUENCE [LARGE SCALE GENOMIC DNA]</scope>
    <source>
        <strain evidence="1 2">KUC8140</strain>
    </source>
</reference>
<evidence type="ECO:0000313" key="1">
    <source>
        <dbReference type="EMBL" id="KLO05184.1"/>
    </source>
</evidence>
<dbReference type="AlphaFoldDB" id="A0A0H2R0D3"/>
<dbReference type="Proteomes" id="UP000053477">
    <property type="component" value="Unassembled WGS sequence"/>
</dbReference>
<proteinExistence type="predicted"/>
<keyword evidence="2" id="KW-1185">Reference proteome</keyword>
<gene>
    <name evidence="1" type="ORF">SCHPADRAFT_733803</name>
</gene>
<dbReference type="InParanoid" id="A0A0H2R0D3"/>
<protein>
    <submittedName>
        <fullName evidence="1">Uncharacterized protein</fullName>
    </submittedName>
</protein>
<evidence type="ECO:0000313" key="2">
    <source>
        <dbReference type="Proteomes" id="UP000053477"/>
    </source>
</evidence>